<keyword evidence="4" id="KW-0573">Peptidoglycan synthesis</keyword>
<dbReference type="InterPro" id="IPR050644">
    <property type="entry name" value="PG_Glycine_Bridge_Synth"/>
</dbReference>
<dbReference type="PANTHER" id="PTHR36174:SF1">
    <property type="entry name" value="LIPID II:GLYCINE GLYCYLTRANSFERASE"/>
    <property type="match status" value="1"/>
</dbReference>
<dbReference type="Pfam" id="PF02388">
    <property type="entry name" value="FemAB"/>
    <property type="match status" value="1"/>
</dbReference>
<dbReference type="Gene3D" id="1.20.58.90">
    <property type="match status" value="1"/>
</dbReference>
<dbReference type="PANTHER" id="PTHR36174">
    <property type="entry name" value="LIPID II:GLYCINE GLYCYLTRANSFERASE"/>
    <property type="match status" value="1"/>
</dbReference>
<comment type="similarity">
    <text evidence="1">Belongs to the FemABX family.</text>
</comment>
<protein>
    <submittedName>
        <fullName evidence="7">FemAB family protein</fullName>
    </submittedName>
</protein>
<keyword evidence="5" id="KW-0012">Acyltransferase</keyword>
<name>A0ABN0CF87_STRVE</name>
<proteinExistence type="inferred from homology"/>
<dbReference type="InterPro" id="IPR003447">
    <property type="entry name" value="FEMABX"/>
</dbReference>
<keyword evidence="3" id="KW-0133">Cell shape</keyword>
<comment type="caution">
    <text evidence="7">The sequence shown here is derived from an EMBL/GenBank/DDBJ whole genome shotgun (WGS) entry which is preliminary data.</text>
</comment>
<evidence type="ECO:0000313" key="7">
    <source>
        <dbReference type="EMBL" id="EFX95560.1"/>
    </source>
</evidence>
<dbReference type="EMBL" id="AEVI01000072">
    <property type="protein sequence ID" value="EFX95560.1"/>
    <property type="molecule type" value="Genomic_DNA"/>
</dbReference>
<sequence>MIVMSIRVKSVSFEDYQNTQVTAKCANFLQSAEMAKLQESQDYIEKVEALVFERDGLRVGQAIVVYKKSFRIFKKALLLHGPLLDYHSLASLTELLEALILYLRKKNIATLSIHPYLANLIRNEKLENIEVDIASDVLEVFETLGFEHSLDSEQSLVVNQMFVKSIESFASSDEIHAAFSPSLKRDLKKFTDMNVKTEELDEHQLDQFYDILSRTAERKGFSVHPLVYFQNLKKYFGESAKFMLAYLDCPAYLAYLDKNIQSFEAKIQALKEGPQKKRTKGQIADAEDQLRSYYKRLEQFKSYQIKTDKLPLSAYLFMDYGPEIVSFYGGNDEAYLNFGGAVLLHWEMIKYAKSKAKKRFNFYGTIETEAASSGKGNFNFKRQFGGQLETLVGSFDKTLNPFYDIFKKTLGRH</sequence>
<evidence type="ECO:0000256" key="4">
    <source>
        <dbReference type="ARBA" id="ARBA00022984"/>
    </source>
</evidence>
<dbReference type="InterPro" id="IPR016181">
    <property type="entry name" value="Acyl_CoA_acyltransferase"/>
</dbReference>
<evidence type="ECO:0000256" key="5">
    <source>
        <dbReference type="ARBA" id="ARBA00023315"/>
    </source>
</evidence>
<organism evidence="7 8">
    <name type="scientific">Streptococcus vestibularis ATCC 49124</name>
    <dbReference type="NCBI Taxonomy" id="889206"/>
    <lineage>
        <taxon>Bacteria</taxon>
        <taxon>Bacillati</taxon>
        <taxon>Bacillota</taxon>
        <taxon>Bacilli</taxon>
        <taxon>Lactobacillales</taxon>
        <taxon>Streptococcaceae</taxon>
        <taxon>Streptococcus</taxon>
    </lineage>
</organism>
<dbReference type="SUPFAM" id="SSF55729">
    <property type="entry name" value="Acyl-CoA N-acyltransferases (Nat)"/>
    <property type="match status" value="2"/>
</dbReference>
<evidence type="ECO:0000256" key="6">
    <source>
        <dbReference type="ARBA" id="ARBA00023316"/>
    </source>
</evidence>
<evidence type="ECO:0000256" key="1">
    <source>
        <dbReference type="ARBA" id="ARBA00009943"/>
    </source>
</evidence>
<evidence type="ECO:0000256" key="2">
    <source>
        <dbReference type="ARBA" id="ARBA00022679"/>
    </source>
</evidence>
<keyword evidence="2" id="KW-0808">Transferase</keyword>
<evidence type="ECO:0000256" key="3">
    <source>
        <dbReference type="ARBA" id="ARBA00022960"/>
    </source>
</evidence>
<accession>A0ABN0CF87</accession>
<gene>
    <name evidence="7" type="primary">murO</name>
    <name evidence="7" type="ORF">HMPREF9425_1557</name>
</gene>
<dbReference type="Proteomes" id="UP000003697">
    <property type="component" value="Unassembled WGS sequence"/>
</dbReference>
<dbReference type="Gene3D" id="3.40.630.30">
    <property type="match status" value="2"/>
</dbReference>
<reference evidence="7 8" key="1">
    <citation type="submission" date="2011-01" db="EMBL/GenBank/DDBJ databases">
        <authorList>
            <person name="Muzny D."/>
            <person name="Qin X."/>
            <person name="Buhay C."/>
            <person name="Dugan-Rocha S."/>
            <person name="Ding Y."/>
            <person name="Chen G."/>
            <person name="Hawes A."/>
            <person name="Holder M."/>
            <person name="Jhangiani S."/>
            <person name="Johnson A."/>
            <person name="Khan Z."/>
            <person name="Li Z."/>
            <person name="Liu W."/>
            <person name="Liu X."/>
            <person name="Perez L."/>
            <person name="Shen H."/>
            <person name="Wang Q."/>
            <person name="Watt J."/>
            <person name="Xi L."/>
            <person name="Xin Y."/>
            <person name="Zhou J."/>
            <person name="Deng J."/>
            <person name="Jiang H."/>
            <person name="Liu Y."/>
            <person name="Qu J."/>
            <person name="Song X.-Z."/>
            <person name="Zhang L."/>
            <person name="Villasana D."/>
            <person name="Johnson A."/>
            <person name="Liu J."/>
            <person name="Liyanage D."/>
            <person name="Lorensuhewa L."/>
            <person name="Robinson T."/>
            <person name="Song A."/>
            <person name="Song B.-B."/>
            <person name="Dinh H."/>
            <person name="Thornton R."/>
            <person name="Coyle M."/>
            <person name="Francisco L."/>
            <person name="Jackson L."/>
            <person name="Javaid M."/>
            <person name="Korchina V."/>
            <person name="Kovar C."/>
            <person name="Mata R."/>
            <person name="Mathew T."/>
            <person name="Ngo R."/>
            <person name="Nguyen L."/>
            <person name="Nguyen N."/>
            <person name="Okwuonu G."/>
            <person name="Ongeri F."/>
            <person name="Pham C."/>
            <person name="Simmons D."/>
            <person name="Wilczek-Boney K."/>
            <person name="Hale W."/>
            <person name="Jakkamsetti A."/>
            <person name="Pham P."/>
            <person name="Ruth R."/>
            <person name="San Lucas F."/>
            <person name="Warren J."/>
            <person name="Zhang J."/>
            <person name="Zhao Z."/>
            <person name="Zhou C."/>
            <person name="Zhu D."/>
            <person name="Lee S."/>
            <person name="Bess C."/>
            <person name="Blankenburg K."/>
            <person name="Forbes L."/>
            <person name="Fu Q."/>
            <person name="Gubbala S."/>
            <person name="Hirani K."/>
            <person name="Jayaseelan J.C."/>
            <person name="Lara F."/>
            <person name="Munidasa M."/>
            <person name="Palculict T."/>
            <person name="Patil S."/>
            <person name="Pu L.-L."/>
            <person name="Saada N."/>
            <person name="Tang L."/>
            <person name="Weissenberger G."/>
            <person name="Zhu Y."/>
            <person name="Hemphill L."/>
            <person name="Shang Y."/>
            <person name="Youmans B."/>
            <person name="Ayvaz T."/>
            <person name="Ross M."/>
            <person name="Santibanez J."/>
            <person name="Aqrawi P."/>
            <person name="Gross S."/>
            <person name="Joshi V."/>
            <person name="Fowler G."/>
            <person name="Nazareth L."/>
            <person name="Reid J."/>
            <person name="Worley K."/>
            <person name="Petrosino J."/>
            <person name="Highlander S."/>
            <person name="Gibbs R."/>
        </authorList>
    </citation>
    <scope>NUCLEOTIDE SEQUENCE [LARGE SCALE GENOMIC DNA]</scope>
    <source>
        <strain evidence="7 8">ATCC 49124</strain>
    </source>
</reference>
<keyword evidence="8" id="KW-1185">Reference proteome</keyword>
<keyword evidence="6" id="KW-0961">Cell wall biogenesis/degradation</keyword>
<evidence type="ECO:0000313" key="8">
    <source>
        <dbReference type="Proteomes" id="UP000003697"/>
    </source>
</evidence>
<dbReference type="PROSITE" id="PS51191">
    <property type="entry name" value="FEMABX"/>
    <property type="match status" value="1"/>
</dbReference>